<feature type="domain" description="Peptidase M28" evidence="6">
    <location>
        <begin position="102"/>
        <end position="179"/>
    </location>
</feature>
<keyword evidence="8" id="KW-1185">Reference proteome</keyword>
<dbReference type="Pfam" id="PF04389">
    <property type="entry name" value="Peptidase_M28"/>
    <property type="match status" value="2"/>
</dbReference>
<keyword evidence="5" id="KW-0812">Transmembrane</keyword>
<evidence type="ECO:0000313" key="8">
    <source>
        <dbReference type="Proteomes" id="UP001652582"/>
    </source>
</evidence>
<feature type="transmembrane region" description="Helical" evidence="5">
    <location>
        <begin position="303"/>
        <end position="326"/>
    </location>
</feature>
<dbReference type="PANTHER" id="PTHR12147">
    <property type="entry name" value="METALLOPEPTIDASE M28 FAMILY MEMBER"/>
    <property type="match status" value="1"/>
</dbReference>
<protein>
    <submittedName>
        <fullName evidence="9">Endoplasmic reticulum metallopeptidase 1-like</fullName>
    </submittedName>
</protein>
<accession>A0ABM3LQ50</accession>
<name>A0ABM3LQ50_BICAN</name>
<comment type="cofactor">
    <cofactor evidence="1">
        <name>Zn(2+)</name>
        <dbReference type="ChEBI" id="CHEBI:29105"/>
    </cofactor>
</comment>
<reference evidence="8" key="1">
    <citation type="submission" date="2025-05" db="UniProtKB">
        <authorList>
            <consortium name="RefSeq"/>
        </authorList>
    </citation>
    <scope>NUCLEOTIDE SEQUENCE [LARGE SCALE GENOMIC DNA]</scope>
</reference>
<feature type="transmembrane region" description="Helical" evidence="5">
    <location>
        <begin position="541"/>
        <end position="561"/>
    </location>
</feature>
<feature type="domain" description="Peptidase M28" evidence="6">
    <location>
        <begin position="183"/>
        <end position="265"/>
    </location>
</feature>
<feature type="transmembrane region" description="Helical" evidence="5">
    <location>
        <begin position="478"/>
        <end position="502"/>
    </location>
</feature>
<evidence type="ECO:0000256" key="3">
    <source>
        <dbReference type="ARBA" id="ARBA00010918"/>
    </source>
</evidence>
<evidence type="ECO:0000259" key="7">
    <source>
        <dbReference type="Pfam" id="PF22248"/>
    </source>
</evidence>
<feature type="domain" description="Endoplasmic reticulum metallopeptidase 1-like C-terminal" evidence="7">
    <location>
        <begin position="569"/>
        <end position="813"/>
    </location>
</feature>
<dbReference type="GeneID" id="112054082"/>
<dbReference type="InterPro" id="IPR045175">
    <property type="entry name" value="M28_fam"/>
</dbReference>
<feature type="transmembrane region" description="Helical" evidence="5">
    <location>
        <begin position="419"/>
        <end position="439"/>
    </location>
</feature>
<evidence type="ECO:0000313" key="9">
    <source>
        <dbReference type="RefSeq" id="XP_052741200.1"/>
    </source>
</evidence>
<dbReference type="PANTHER" id="PTHR12147:SF22">
    <property type="entry name" value="ENDOPLASMIC RETICULUM METALLOPEPTIDASE 1"/>
    <property type="match status" value="1"/>
</dbReference>
<reference evidence="9" key="2">
    <citation type="submission" date="2025-08" db="UniProtKB">
        <authorList>
            <consortium name="RefSeq"/>
        </authorList>
    </citation>
    <scope>IDENTIFICATION</scope>
</reference>
<dbReference type="SUPFAM" id="SSF53187">
    <property type="entry name" value="Zn-dependent exopeptidases"/>
    <property type="match status" value="1"/>
</dbReference>
<comment type="subcellular location">
    <subcellularLocation>
        <location evidence="2">Endoplasmic reticulum membrane</location>
        <topology evidence="2">Multi-pass membrane protein</topology>
    </subcellularLocation>
</comment>
<dbReference type="Proteomes" id="UP001652582">
    <property type="component" value="Chromosome 2"/>
</dbReference>
<evidence type="ECO:0000256" key="2">
    <source>
        <dbReference type="ARBA" id="ARBA00004477"/>
    </source>
</evidence>
<feature type="transmembrane region" description="Helical" evidence="5">
    <location>
        <begin position="376"/>
        <end position="398"/>
    </location>
</feature>
<feature type="transmembrane region" description="Helical" evidence="5">
    <location>
        <begin position="445"/>
        <end position="466"/>
    </location>
</feature>
<dbReference type="Pfam" id="PF22248">
    <property type="entry name" value="ERMP1_C"/>
    <property type="match status" value="1"/>
</dbReference>
<dbReference type="RefSeq" id="XP_052741200.1">
    <property type="nucleotide sequence ID" value="XM_052885240.1"/>
</dbReference>
<organism evidence="8 9">
    <name type="scientific">Bicyclus anynana</name>
    <name type="common">Squinting bush brown butterfly</name>
    <dbReference type="NCBI Taxonomy" id="110368"/>
    <lineage>
        <taxon>Eukaryota</taxon>
        <taxon>Metazoa</taxon>
        <taxon>Ecdysozoa</taxon>
        <taxon>Arthropoda</taxon>
        <taxon>Hexapoda</taxon>
        <taxon>Insecta</taxon>
        <taxon>Pterygota</taxon>
        <taxon>Neoptera</taxon>
        <taxon>Endopterygota</taxon>
        <taxon>Lepidoptera</taxon>
        <taxon>Glossata</taxon>
        <taxon>Ditrysia</taxon>
        <taxon>Papilionoidea</taxon>
        <taxon>Nymphalidae</taxon>
        <taxon>Satyrinae</taxon>
        <taxon>Satyrini</taxon>
        <taxon>Mycalesina</taxon>
        <taxon>Bicyclus</taxon>
    </lineage>
</organism>
<evidence type="ECO:0000256" key="1">
    <source>
        <dbReference type="ARBA" id="ARBA00001947"/>
    </source>
</evidence>
<keyword evidence="4" id="KW-0256">Endoplasmic reticulum</keyword>
<keyword evidence="5" id="KW-1133">Transmembrane helix</keyword>
<feature type="transmembrane region" description="Helical" evidence="5">
    <location>
        <begin position="514"/>
        <end position="536"/>
    </location>
</feature>
<sequence length="815" mass="91696">MVVAFVTTAIEDELPRPIKEEEIGVSDSNTFSEESAKKYLQIILGDKPRVFGLEYHYIKTRDLKNLVDSIAAKSNIPIHTDWQLVDGYFWLGSPSVYRNLSNVVAVLEGESGFYPNGTIGTSILVNCHHDSVPFAIGASDDGLFCAAMVETLEKLSRRTTKLKHNVIFLSNGAEEMGLQVTDPRVLEAFRRSTSRPMAQSLGEFLFSNGIIPSGTDFLIWREFGDIMGVDIAFVQWGHIYHTRNDRIELIRDGVIQNAGNMLLPLVRTLADYEGLVNRVPRSTAVYFDYMGWFLITFTRSAALAVDILVVLLGFTSVAYPIFIFGISTRTTLSFIRELLWSLVGRLLSIASGAAVIAVFAFIMIATTVQMRYLSGYWLIAPLYWLPYVVASVAAAHIFDFWRSKKTKLDSSIRTIQAMTATRFIITVLLLALCCLPMFFNVRYLIGTPLFLMCVGSMISMTVVRYSKVSAWQHLVLEVIVHMPATLFTLSLGTRLLALMIPITGRSASDSPDVLVTIAAAAVTVYAVFTVSGIELLFSRKWLWIVLCGIGAVCIIVMFIPMNPYRDENTTQRHSWFHSRVVTYDANFNEISSTSGLIIAKTDANNIQDALSAIRNSELYVGDGPTSETNPRLQIRESDLRILREECQGTLYCDLPVFSPRSYTNNLFVSMTPPDDFEPKLSLLDRNCTGNICKLTFEISGTAHNMITIWPRENVTLIAWPFRAPMFSTLRVQGRPVFNIRQNTNTYSEVLAPYLLTLDFRVPESLQSDIILDIILNSHKINHPEDFTDHYKQLLEVMPEYMNVATFLSIRSNYVF</sequence>
<comment type="similarity">
    <text evidence="3">Belongs to the peptidase M28 family.</text>
</comment>
<evidence type="ECO:0000259" key="6">
    <source>
        <dbReference type="Pfam" id="PF04389"/>
    </source>
</evidence>
<gene>
    <name evidence="9" type="primary">LOC112054082</name>
</gene>
<keyword evidence="5" id="KW-0472">Membrane</keyword>
<evidence type="ECO:0000256" key="4">
    <source>
        <dbReference type="ARBA" id="ARBA00022824"/>
    </source>
</evidence>
<dbReference type="InterPro" id="IPR007484">
    <property type="entry name" value="Peptidase_M28"/>
</dbReference>
<dbReference type="InterPro" id="IPR053973">
    <property type="entry name" value="ERMP1-like_C"/>
</dbReference>
<dbReference type="Gene3D" id="3.40.630.10">
    <property type="entry name" value="Zn peptidases"/>
    <property type="match status" value="2"/>
</dbReference>
<feature type="transmembrane region" description="Helical" evidence="5">
    <location>
        <begin position="338"/>
        <end position="364"/>
    </location>
</feature>
<proteinExistence type="inferred from homology"/>
<evidence type="ECO:0000256" key="5">
    <source>
        <dbReference type="SAM" id="Phobius"/>
    </source>
</evidence>